<protein>
    <submittedName>
        <fullName evidence="1">Uncharacterized protein</fullName>
    </submittedName>
</protein>
<organism evidence="1 2">
    <name type="scientific">Trujillonella endophytica</name>
    <dbReference type="NCBI Taxonomy" id="673521"/>
    <lineage>
        <taxon>Bacteria</taxon>
        <taxon>Bacillati</taxon>
        <taxon>Actinomycetota</taxon>
        <taxon>Actinomycetes</taxon>
        <taxon>Geodermatophilales</taxon>
        <taxon>Geodermatophilaceae</taxon>
        <taxon>Trujillonella</taxon>
    </lineage>
</organism>
<reference evidence="2" key="1">
    <citation type="submission" date="2016-10" db="EMBL/GenBank/DDBJ databases">
        <authorList>
            <person name="Varghese N."/>
            <person name="Submissions S."/>
        </authorList>
    </citation>
    <scope>NUCLEOTIDE SEQUENCE [LARGE SCALE GENOMIC DNA]</scope>
    <source>
        <strain evidence="2">DSM 45413</strain>
    </source>
</reference>
<accession>A0A1H8QRG9</accession>
<dbReference type="Proteomes" id="UP000198960">
    <property type="component" value="Unassembled WGS sequence"/>
</dbReference>
<dbReference type="STRING" id="673521.SAMN05660991_00741"/>
<dbReference type="OrthoDB" id="4376915at2"/>
<dbReference type="EMBL" id="FOEE01000002">
    <property type="protein sequence ID" value="SEO56434.1"/>
    <property type="molecule type" value="Genomic_DNA"/>
</dbReference>
<dbReference type="AlphaFoldDB" id="A0A1H8QRG9"/>
<name>A0A1H8QRG9_9ACTN</name>
<evidence type="ECO:0000313" key="2">
    <source>
        <dbReference type="Proteomes" id="UP000198960"/>
    </source>
</evidence>
<keyword evidence="2" id="KW-1185">Reference proteome</keyword>
<sequence length="109" mass="12175">MTTSKPLWRRGVEAADRVAAPVLEGVSQHEALAIALGLFQQTRKAIRRRTERTSRRFLHALNLPTASDVNRLLSVIAAVENRVRSLDDQVKERLPVETDLEPPAPRSEG</sequence>
<gene>
    <name evidence="1" type="ORF">SAMN05660991_00741</name>
</gene>
<dbReference type="RefSeq" id="WP_091940316.1">
    <property type="nucleotide sequence ID" value="NZ_FOEE01000002.1"/>
</dbReference>
<evidence type="ECO:0000313" key="1">
    <source>
        <dbReference type="EMBL" id="SEO56434.1"/>
    </source>
</evidence>
<proteinExistence type="predicted"/>